<name>A0A0L8G3K9_OCTBM</name>
<feature type="transmembrane region" description="Helical" evidence="1">
    <location>
        <begin position="33"/>
        <end position="56"/>
    </location>
</feature>
<organism evidence="2">
    <name type="scientific">Octopus bimaculoides</name>
    <name type="common">California two-spotted octopus</name>
    <dbReference type="NCBI Taxonomy" id="37653"/>
    <lineage>
        <taxon>Eukaryota</taxon>
        <taxon>Metazoa</taxon>
        <taxon>Spiralia</taxon>
        <taxon>Lophotrochozoa</taxon>
        <taxon>Mollusca</taxon>
        <taxon>Cephalopoda</taxon>
        <taxon>Coleoidea</taxon>
        <taxon>Octopodiformes</taxon>
        <taxon>Octopoda</taxon>
        <taxon>Incirrata</taxon>
        <taxon>Octopodidae</taxon>
        <taxon>Octopus</taxon>
    </lineage>
</organism>
<keyword evidence="1" id="KW-1133">Transmembrane helix</keyword>
<evidence type="ECO:0000313" key="2">
    <source>
        <dbReference type="EMBL" id="KOF71140.1"/>
    </source>
</evidence>
<gene>
    <name evidence="2" type="ORF">OCBIM_22001545mg</name>
</gene>
<reference evidence="2" key="1">
    <citation type="submission" date="2015-07" db="EMBL/GenBank/DDBJ databases">
        <title>MeaNS - Measles Nucleotide Surveillance Program.</title>
        <authorList>
            <person name="Tran T."/>
            <person name="Druce J."/>
        </authorList>
    </citation>
    <scope>NUCLEOTIDE SEQUENCE</scope>
    <source>
        <strain evidence="2">UCB-OBI-ISO-001</strain>
        <tissue evidence="2">Gonad</tissue>
    </source>
</reference>
<dbReference type="EMBL" id="KQ424353">
    <property type="protein sequence ID" value="KOF71140.1"/>
    <property type="molecule type" value="Genomic_DNA"/>
</dbReference>
<keyword evidence="1" id="KW-0812">Transmembrane</keyword>
<accession>A0A0L8G3K9</accession>
<protein>
    <submittedName>
        <fullName evidence="2">Uncharacterized protein</fullName>
    </submittedName>
</protein>
<keyword evidence="1" id="KW-0472">Membrane</keyword>
<evidence type="ECO:0000256" key="1">
    <source>
        <dbReference type="SAM" id="Phobius"/>
    </source>
</evidence>
<sequence length="66" mass="7513">MNIKHCNSNTVLEPLTFPKSTALFLKICNMSKCLIKLGIILEFVKISLLFLIYLLINSINIVMVML</sequence>
<dbReference type="AlphaFoldDB" id="A0A0L8G3K9"/>
<proteinExistence type="predicted"/>